<proteinExistence type="predicted"/>
<sequence length="71" mass="7650">MCTAHLQHCLLIMIPLQEATPSSSSSSSSLSLASKRHPSHESDVKSLQTGLGAINNNNQQPSSKLIFMMLN</sequence>
<feature type="chain" id="PRO_5042873404" evidence="2">
    <location>
        <begin position="20"/>
        <end position="71"/>
    </location>
</feature>
<feature type="region of interest" description="Disordered" evidence="1">
    <location>
        <begin position="18"/>
        <end position="56"/>
    </location>
</feature>
<reference evidence="3 4" key="1">
    <citation type="submission" date="2024-01" db="EMBL/GenBank/DDBJ databases">
        <title>Genome assemblies of Stephania.</title>
        <authorList>
            <person name="Yang L."/>
        </authorList>
    </citation>
    <scope>NUCLEOTIDE SEQUENCE [LARGE SCALE GENOMIC DNA]</scope>
    <source>
        <strain evidence="3">YNDBR</strain>
        <tissue evidence="3">Leaf</tissue>
    </source>
</reference>
<gene>
    <name evidence="3" type="ORF">Syun_024239</name>
</gene>
<dbReference type="Proteomes" id="UP001420932">
    <property type="component" value="Unassembled WGS sequence"/>
</dbReference>
<evidence type="ECO:0000313" key="4">
    <source>
        <dbReference type="Proteomes" id="UP001420932"/>
    </source>
</evidence>
<comment type="caution">
    <text evidence="3">The sequence shown here is derived from an EMBL/GenBank/DDBJ whole genome shotgun (WGS) entry which is preliminary data.</text>
</comment>
<accession>A0AAP0I409</accession>
<evidence type="ECO:0000256" key="2">
    <source>
        <dbReference type="SAM" id="SignalP"/>
    </source>
</evidence>
<feature type="compositionally biased region" description="Polar residues" evidence="1">
    <location>
        <begin position="45"/>
        <end position="56"/>
    </location>
</feature>
<feature type="signal peptide" evidence="2">
    <location>
        <begin position="1"/>
        <end position="19"/>
    </location>
</feature>
<evidence type="ECO:0000256" key="1">
    <source>
        <dbReference type="SAM" id="MobiDB-lite"/>
    </source>
</evidence>
<keyword evidence="2" id="KW-0732">Signal</keyword>
<organism evidence="3 4">
    <name type="scientific">Stephania yunnanensis</name>
    <dbReference type="NCBI Taxonomy" id="152371"/>
    <lineage>
        <taxon>Eukaryota</taxon>
        <taxon>Viridiplantae</taxon>
        <taxon>Streptophyta</taxon>
        <taxon>Embryophyta</taxon>
        <taxon>Tracheophyta</taxon>
        <taxon>Spermatophyta</taxon>
        <taxon>Magnoliopsida</taxon>
        <taxon>Ranunculales</taxon>
        <taxon>Menispermaceae</taxon>
        <taxon>Menispermoideae</taxon>
        <taxon>Cissampelideae</taxon>
        <taxon>Stephania</taxon>
    </lineage>
</organism>
<keyword evidence="4" id="KW-1185">Reference proteome</keyword>
<evidence type="ECO:0000313" key="3">
    <source>
        <dbReference type="EMBL" id="KAK9108228.1"/>
    </source>
</evidence>
<dbReference type="EMBL" id="JBBNAF010000010">
    <property type="protein sequence ID" value="KAK9108228.1"/>
    <property type="molecule type" value="Genomic_DNA"/>
</dbReference>
<protein>
    <submittedName>
        <fullName evidence="3">Uncharacterized protein</fullName>
    </submittedName>
</protein>
<name>A0AAP0I409_9MAGN</name>
<dbReference type="AlphaFoldDB" id="A0AAP0I409"/>
<feature type="compositionally biased region" description="Low complexity" evidence="1">
    <location>
        <begin position="22"/>
        <end position="33"/>
    </location>
</feature>